<feature type="domain" description="AIG1-type G" evidence="18">
    <location>
        <begin position="6"/>
        <end position="231"/>
    </location>
</feature>
<proteinExistence type="predicted"/>
<evidence type="ECO:0000313" key="20">
    <source>
        <dbReference type="Proteomes" id="UP000078387"/>
    </source>
</evidence>
<evidence type="ECO:0000256" key="11">
    <source>
        <dbReference type="ARBA" id="ARBA00022842"/>
    </source>
</evidence>
<keyword evidence="8" id="KW-0547">Nucleotide-binding</keyword>
<dbReference type="PROSITE" id="PS00675">
    <property type="entry name" value="SIGMA54_INTERACT_1"/>
    <property type="match status" value="1"/>
</dbReference>
<dbReference type="Proteomes" id="UP000078387">
    <property type="component" value="Unassembled WGS sequence"/>
</dbReference>
<organism evidence="19 20">
    <name type="scientific">Entamoeba histolytica</name>
    <dbReference type="NCBI Taxonomy" id="5759"/>
    <lineage>
        <taxon>Eukaryota</taxon>
        <taxon>Amoebozoa</taxon>
        <taxon>Evosea</taxon>
        <taxon>Archamoebae</taxon>
        <taxon>Mastigamoebida</taxon>
        <taxon>Entamoebidae</taxon>
        <taxon>Entamoeba</taxon>
    </lineage>
</organism>
<dbReference type="GO" id="GO:0016020">
    <property type="term" value="C:membrane"/>
    <property type="evidence" value="ECO:0007669"/>
    <property type="project" value="UniProtKB-SubCell"/>
</dbReference>
<dbReference type="FunFam" id="3.40.50.300:FF:001252">
    <property type="entry name" value="AIG1 family protein"/>
    <property type="match status" value="1"/>
</dbReference>
<gene>
    <name evidence="19" type="ORF">CL6EHI_022490</name>
</gene>
<keyword evidence="13 17" id="KW-1133">Transmembrane helix</keyword>
<evidence type="ECO:0000256" key="8">
    <source>
        <dbReference type="ARBA" id="ARBA00022741"/>
    </source>
</evidence>
<dbReference type="InterPro" id="IPR025662">
    <property type="entry name" value="Sigma_54_int_dom_ATP-bd_1"/>
</dbReference>
<evidence type="ECO:0000259" key="18">
    <source>
        <dbReference type="PROSITE" id="PS51720"/>
    </source>
</evidence>
<dbReference type="SUPFAM" id="SSF52540">
    <property type="entry name" value="P-loop containing nucleoside triphosphate hydrolases"/>
    <property type="match status" value="1"/>
</dbReference>
<keyword evidence="14" id="KW-0342">GTP-binding</keyword>
<keyword evidence="3" id="KW-0813">Transport</keyword>
<evidence type="ECO:0000256" key="2">
    <source>
        <dbReference type="ARBA" id="ARBA00004167"/>
    </source>
</evidence>
<evidence type="ECO:0000256" key="5">
    <source>
        <dbReference type="ARBA" id="ARBA00022640"/>
    </source>
</evidence>
<evidence type="ECO:0000256" key="14">
    <source>
        <dbReference type="ARBA" id="ARBA00023134"/>
    </source>
</evidence>
<evidence type="ECO:0000256" key="3">
    <source>
        <dbReference type="ARBA" id="ARBA00022448"/>
    </source>
</evidence>
<keyword evidence="7" id="KW-0479">Metal-binding</keyword>
<feature type="transmembrane region" description="Helical" evidence="17">
    <location>
        <begin position="315"/>
        <end position="341"/>
    </location>
</feature>
<keyword evidence="10" id="KW-1002">Plastid outer membrane</keyword>
<evidence type="ECO:0000256" key="17">
    <source>
        <dbReference type="SAM" id="Phobius"/>
    </source>
</evidence>
<keyword evidence="12" id="KW-0653">Protein transport</keyword>
<dbReference type="PANTHER" id="PTHR10903">
    <property type="entry name" value="GTPASE, IMAP FAMILY MEMBER-RELATED"/>
    <property type="match status" value="1"/>
</dbReference>
<evidence type="ECO:0000256" key="6">
    <source>
        <dbReference type="ARBA" id="ARBA00022692"/>
    </source>
</evidence>
<dbReference type="VEuPathDB" id="AmoebaDB:EHI_022490"/>
<keyword evidence="4" id="KW-0150">Chloroplast</keyword>
<dbReference type="VEuPathDB" id="AmoebaDB:EHI8A_232120"/>
<protein>
    <submittedName>
        <fullName evidence="19">Aig family protein</fullName>
    </submittedName>
</protein>
<keyword evidence="15 17" id="KW-0472">Membrane</keyword>
<dbReference type="OMA" id="EWYEITS"/>
<dbReference type="InterPro" id="IPR045058">
    <property type="entry name" value="GIMA/IAN/Toc"/>
</dbReference>
<dbReference type="EMBL" id="BDEQ01000001">
    <property type="protein sequence ID" value="GAT99402.1"/>
    <property type="molecule type" value="Genomic_DNA"/>
</dbReference>
<evidence type="ECO:0000256" key="10">
    <source>
        <dbReference type="ARBA" id="ARBA00022805"/>
    </source>
</evidence>
<evidence type="ECO:0000256" key="1">
    <source>
        <dbReference type="ARBA" id="ARBA00001946"/>
    </source>
</evidence>
<dbReference type="VEuPathDB" id="AmoebaDB:EHI5A_168200"/>
<dbReference type="Pfam" id="PF04548">
    <property type="entry name" value="AIG1"/>
    <property type="match status" value="1"/>
</dbReference>
<keyword evidence="6 17" id="KW-0812">Transmembrane</keyword>
<evidence type="ECO:0000256" key="12">
    <source>
        <dbReference type="ARBA" id="ARBA00022927"/>
    </source>
</evidence>
<dbReference type="GO" id="GO:0046872">
    <property type="term" value="F:metal ion binding"/>
    <property type="evidence" value="ECO:0007669"/>
    <property type="project" value="UniProtKB-KW"/>
</dbReference>
<evidence type="ECO:0000313" key="19">
    <source>
        <dbReference type="EMBL" id="GAT99402.1"/>
    </source>
</evidence>
<evidence type="ECO:0000256" key="4">
    <source>
        <dbReference type="ARBA" id="ARBA00022528"/>
    </source>
</evidence>
<dbReference type="GO" id="GO:0015031">
    <property type="term" value="P:protein transport"/>
    <property type="evidence" value="ECO:0007669"/>
    <property type="project" value="UniProtKB-KW"/>
</dbReference>
<dbReference type="GO" id="GO:0005525">
    <property type="term" value="F:GTP binding"/>
    <property type="evidence" value="ECO:0007669"/>
    <property type="project" value="UniProtKB-KW"/>
</dbReference>
<reference evidence="19 20" key="1">
    <citation type="submission" date="2016-05" db="EMBL/GenBank/DDBJ databases">
        <title>First whole genome sequencing of Entamoeba histolytica HM1:IMSS-clone-6.</title>
        <authorList>
            <person name="Mukherjee Avik.K."/>
            <person name="Izumyama S."/>
            <person name="Nakada-Tsukui K."/>
            <person name="Nozaki T."/>
        </authorList>
    </citation>
    <scope>NUCLEOTIDE SEQUENCE [LARGE SCALE GENOMIC DNA]</scope>
    <source>
        <strain evidence="19 20">HM1:IMSS clone 6</strain>
    </source>
</reference>
<feature type="transmembrane region" description="Helical" evidence="17">
    <location>
        <begin position="288"/>
        <end position="309"/>
    </location>
</feature>
<evidence type="ECO:0000256" key="15">
    <source>
        <dbReference type="ARBA" id="ARBA00023136"/>
    </source>
</evidence>
<keyword evidence="9" id="KW-0378">Hydrolase</keyword>
<dbReference type="GO" id="GO:0016787">
    <property type="term" value="F:hydrolase activity"/>
    <property type="evidence" value="ECO:0007669"/>
    <property type="project" value="UniProtKB-KW"/>
</dbReference>
<dbReference type="PANTHER" id="PTHR10903:SF135">
    <property type="entry name" value="TRANSLOCASE OF CHLOROPLAST 120, CHLOROPLASTIC-RELATED"/>
    <property type="match status" value="1"/>
</dbReference>
<evidence type="ECO:0000256" key="16">
    <source>
        <dbReference type="ARBA" id="ARBA00024013"/>
    </source>
</evidence>
<dbReference type="VEuPathDB" id="AmoebaDB:KM1_325880"/>
<feature type="transmembrane region" description="Helical" evidence="17">
    <location>
        <begin position="353"/>
        <end position="374"/>
    </location>
</feature>
<keyword evidence="5" id="KW-0934">Plastid</keyword>
<dbReference type="AlphaFoldDB" id="A0A175K0Z2"/>
<dbReference type="Gene3D" id="3.40.50.300">
    <property type="entry name" value="P-loop containing nucleotide triphosphate hydrolases"/>
    <property type="match status" value="1"/>
</dbReference>
<name>A0A175K0Z2_ENTHI</name>
<sequence length="403" mass="44168">MSLQKPKQTKLLLIGETGTGKSSLGNSILQKDVFKVGNSTKSETDIPLKCFGEGDRSGVVVIDTPGFNDTNNFDNKHIQNIVNCVRVEGLQGIILTMEFANCKFTENVKQVIKTINDVFFKIKDIWKHVCIVWNKCYNYTPKEIFEKGKKEKEEFKKNIIEFINQINKTNECLDIPMYFIDSEPCKGYDNSRSENEIERLIEWGRGKELIDEEEIKKLISEYKEIRYEEKEEKGITIKETKSNLTYKINKYRREIKVKYNGEEIEGEWHLIDTKTVKEKKERKFIDKLLGVVKVVGVITLAGAVVTVTAGVGAGIVLGAAAIGAIGGATVGAACVSLGAAVTGTSVAALGHGAAVVALTTIGGATVIGTIAGAVEGITYTLPIAEGICDVVDGVVDAVDDEIF</sequence>
<dbReference type="InterPro" id="IPR027417">
    <property type="entry name" value="P-loop_NTPase"/>
</dbReference>
<evidence type="ECO:0000256" key="9">
    <source>
        <dbReference type="ARBA" id="ARBA00022801"/>
    </source>
</evidence>
<accession>A0A175K0Z2</accession>
<comment type="subcellular location">
    <subcellularLocation>
        <location evidence="2">Membrane</location>
        <topology evidence="2">Single-pass membrane protein</topology>
    </subcellularLocation>
    <subcellularLocation>
        <location evidence="16">Plastid</location>
        <location evidence="16">Chloroplast outer membrane</location>
    </subcellularLocation>
</comment>
<evidence type="ECO:0000256" key="13">
    <source>
        <dbReference type="ARBA" id="ARBA00022989"/>
    </source>
</evidence>
<evidence type="ECO:0000256" key="7">
    <source>
        <dbReference type="ARBA" id="ARBA00022723"/>
    </source>
</evidence>
<dbReference type="PROSITE" id="PS51720">
    <property type="entry name" value="G_AIG1"/>
    <property type="match status" value="1"/>
</dbReference>
<dbReference type="InterPro" id="IPR006703">
    <property type="entry name" value="G_AIG1"/>
</dbReference>
<comment type="cofactor">
    <cofactor evidence="1">
        <name>Mg(2+)</name>
        <dbReference type="ChEBI" id="CHEBI:18420"/>
    </cofactor>
</comment>
<comment type="caution">
    <text evidence="19">The sequence shown here is derived from an EMBL/GenBank/DDBJ whole genome shotgun (WGS) entry which is preliminary data.</text>
</comment>
<dbReference type="eggNOG" id="ENOG502R7PE">
    <property type="taxonomic scope" value="Eukaryota"/>
</dbReference>
<keyword evidence="11" id="KW-0460">Magnesium</keyword>